<evidence type="ECO:0000256" key="1">
    <source>
        <dbReference type="SAM" id="Phobius"/>
    </source>
</evidence>
<keyword evidence="3" id="KW-1185">Reference proteome</keyword>
<dbReference type="RefSeq" id="XP_033689490.1">
    <property type="nucleotide sequence ID" value="XM_033835157.1"/>
</dbReference>
<name>A0A6A6IVT6_9PLEO</name>
<keyword evidence="1" id="KW-0472">Membrane</keyword>
<dbReference type="AlphaFoldDB" id="A0A6A6IVT6"/>
<protein>
    <submittedName>
        <fullName evidence="2">Uncharacterized protein</fullName>
    </submittedName>
</protein>
<dbReference type="EMBL" id="ML987190">
    <property type="protein sequence ID" value="KAF2254486.1"/>
    <property type="molecule type" value="Genomic_DNA"/>
</dbReference>
<proteinExistence type="predicted"/>
<dbReference type="OrthoDB" id="2830640at2759"/>
<evidence type="ECO:0000313" key="2">
    <source>
        <dbReference type="EMBL" id="KAF2254486.1"/>
    </source>
</evidence>
<dbReference type="Proteomes" id="UP000800094">
    <property type="component" value="Unassembled WGS sequence"/>
</dbReference>
<feature type="transmembrane region" description="Helical" evidence="1">
    <location>
        <begin position="94"/>
        <end position="114"/>
    </location>
</feature>
<feature type="transmembrane region" description="Helical" evidence="1">
    <location>
        <begin position="55"/>
        <end position="74"/>
    </location>
</feature>
<evidence type="ECO:0000313" key="3">
    <source>
        <dbReference type="Proteomes" id="UP000800094"/>
    </source>
</evidence>
<gene>
    <name evidence="2" type="ORF">BU26DRAFT_600181</name>
</gene>
<organism evidence="2 3">
    <name type="scientific">Trematosphaeria pertusa</name>
    <dbReference type="NCBI Taxonomy" id="390896"/>
    <lineage>
        <taxon>Eukaryota</taxon>
        <taxon>Fungi</taxon>
        <taxon>Dikarya</taxon>
        <taxon>Ascomycota</taxon>
        <taxon>Pezizomycotina</taxon>
        <taxon>Dothideomycetes</taxon>
        <taxon>Pleosporomycetidae</taxon>
        <taxon>Pleosporales</taxon>
        <taxon>Massarineae</taxon>
        <taxon>Trematosphaeriaceae</taxon>
        <taxon>Trematosphaeria</taxon>
    </lineage>
</organism>
<sequence>MSAQISALKERVQSHIHLTFSLIAQDENRLSRSVVEKSTMIALASKRDSAAMKTIALLNIVFLPPVFVATFFSLPMFDWRSDELHAVVVSRYFWIYWAVAAPLTAFVLLIWRIWWTVEEKRYQAELLEAKQDLKMPTNYTEQEEAIARARAKLGHREWANLGVPFWGSF</sequence>
<keyword evidence="1" id="KW-1133">Transmembrane helix</keyword>
<accession>A0A6A6IVT6</accession>
<dbReference type="Gene3D" id="1.20.58.340">
    <property type="entry name" value="Magnesium transport protein CorA, transmembrane region"/>
    <property type="match status" value="1"/>
</dbReference>
<keyword evidence="1" id="KW-0812">Transmembrane</keyword>
<dbReference type="GeneID" id="54588487"/>
<reference evidence="2" key="1">
    <citation type="journal article" date="2020" name="Stud. Mycol.">
        <title>101 Dothideomycetes genomes: a test case for predicting lifestyles and emergence of pathogens.</title>
        <authorList>
            <person name="Haridas S."/>
            <person name="Albert R."/>
            <person name="Binder M."/>
            <person name="Bloem J."/>
            <person name="Labutti K."/>
            <person name="Salamov A."/>
            <person name="Andreopoulos B."/>
            <person name="Baker S."/>
            <person name="Barry K."/>
            <person name="Bills G."/>
            <person name="Bluhm B."/>
            <person name="Cannon C."/>
            <person name="Castanera R."/>
            <person name="Culley D."/>
            <person name="Daum C."/>
            <person name="Ezra D."/>
            <person name="Gonzalez J."/>
            <person name="Henrissat B."/>
            <person name="Kuo A."/>
            <person name="Liang C."/>
            <person name="Lipzen A."/>
            <person name="Lutzoni F."/>
            <person name="Magnuson J."/>
            <person name="Mondo S."/>
            <person name="Nolan M."/>
            <person name="Ohm R."/>
            <person name="Pangilinan J."/>
            <person name="Park H.-J."/>
            <person name="Ramirez L."/>
            <person name="Alfaro M."/>
            <person name="Sun H."/>
            <person name="Tritt A."/>
            <person name="Yoshinaga Y."/>
            <person name="Zwiers L.-H."/>
            <person name="Turgeon B."/>
            <person name="Goodwin S."/>
            <person name="Spatafora J."/>
            <person name="Crous P."/>
            <person name="Grigoriev I."/>
        </authorList>
    </citation>
    <scope>NUCLEOTIDE SEQUENCE</scope>
    <source>
        <strain evidence="2">CBS 122368</strain>
    </source>
</reference>